<comment type="caution">
    <text evidence="2">The sequence shown here is derived from an EMBL/GenBank/DDBJ whole genome shotgun (WGS) entry which is preliminary data.</text>
</comment>
<proteinExistence type="predicted"/>
<gene>
    <name evidence="2" type="ORF">GCM10009850_116410</name>
</gene>
<dbReference type="RefSeq" id="WP_344495530.1">
    <property type="nucleotide sequence ID" value="NZ_BAAAQX010000062.1"/>
</dbReference>
<dbReference type="Proteomes" id="UP001499843">
    <property type="component" value="Unassembled WGS sequence"/>
</dbReference>
<dbReference type="EMBL" id="BAAAQX010000062">
    <property type="protein sequence ID" value="GAA2216172.1"/>
    <property type="molecule type" value="Genomic_DNA"/>
</dbReference>
<accession>A0ABN3D2V7</accession>
<dbReference type="SUPFAM" id="SSF56770">
    <property type="entry name" value="HydA/Nqo6-like"/>
    <property type="match status" value="1"/>
</dbReference>
<evidence type="ECO:0000313" key="2">
    <source>
        <dbReference type="EMBL" id="GAA2216172.1"/>
    </source>
</evidence>
<reference evidence="2 3" key="1">
    <citation type="journal article" date="2019" name="Int. J. Syst. Evol. Microbiol.">
        <title>The Global Catalogue of Microorganisms (GCM) 10K type strain sequencing project: providing services to taxonomists for standard genome sequencing and annotation.</title>
        <authorList>
            <consortium name="The Broad Institute Genomics Platform"/>
            <consortium name="The Broad Institute Genome Sequencing Center for Infectious Disease"/>
            <person name="Wu L."/>
            <person name="Ma J."/>
        </authorList>
    </citation>
    <scope>NUCLEOTIDE SEQUENCE [LARGE SCALE GENOMIC DNA]</scope>
    <source>
        <strain evidence="2 3">JCM 16114</strain>
    </source>
</reference>
<protein>
    <submittedName>
        <fullName evidence="2">Uncharacterized protein</fullName>
    </submittedName>
</protein>
<evidence type="ECO:0000313" key="3">
    <source>
        <dbReference type="Proteomes" id="UP001499843"/>
    </source>
</evidence>
<name>A0ABN3D2V7_9ACTN</name>
<feature type="region of interest" description="Disordered" evidence="1">
    <location>
        <begin position="303"/>
        <end position="325"/>
    </location>
</feature>
<evidence type="ECO:0000256" key="1">
    <source>
        <dbReference type="SAM" id="MobiDB-lite"/>
    </source>
</evidence>
<dbReference type="Gene3D" id="3.40.50.12280">
    <property type="match status" value="1"/>
</dbReference>
<sequence length="325" mass="34479">MGVRPRVLVVSCLYGTRVRLLVEAEMGRRGWGVAVTPAEAGVMVVCGTPGDSMRPAVRGVWEAVPRPRTLVELAAGASGAEVARALDLSDGSDPSWTGPRGDVGMAARGADRDGLRLDRLHVPLGPVLADWPAGLVVETVLQGDVIQEAVVRVLPPGEEGMCFWADGDAAWRLDSLGRLFGVAGWPWAAREARRLRDRLLHGGDVGREHERFARRVRGSRVLRWMLRGVGRVEGDVPGWMRGDVLDRTYAWLNAVETGIAAPDHAGGGGRGDAAVALALLPGLLTGAELAVARLIVASLDPDLERLPGEPRPGPRTTAGRGDGTP</sequence>
<keyword evidence="3" id="KW-1185">Reference proteome</keyword>
<organism evidence="2 3">
    <name type="scientific">Nonomuraea monospora</name>
    <dbReference type="NCBI Taxonomy" id="568818"/>
    <lineage>
        <taxon>Bacteria</taxon>
        <taxon>Bacillati</taxon>
        <taxon>Actinomycetota</taxon>
        <taxon>Actinomycetes</taxon>
        <taxon>Streptosporangiales</taxon>
        <taxon>Streptosporangiaceae</taxon>
        <taxon>Nonomuraea</taxon>
    </lineage>
</organism>